<evidence type="ECO:0000256" key="6">
    <source>
        <dbReference type="ARBA" id="ARBA00019870"/>
    </source>
</evidence>
<dbReference type="InterPro" id="IPR030564">
    <property type="entry name" value="Myotubularin"/>
</dbReference>
<comment type="caution">
    <text evidence="20">The sequence shown here is derived from an EMBL/GenBank/DDBJ whole genome shotgun (WGS) entry which is preliminary data.</text>
</comment>
<evidence type="ECO:0000256" key="17">
    <source>
        <dbReference type="SAM" id="MobiDB-lite"/>
    </source>
</evidence>
<evidence type="ECO:0000256" key="9">
    <source>
        <dbReference type="ARBA" id="ARBA00022801"/>
    </source>
</evidence>
<feature type="region of interest" description="Disordered" evidence="17">
    <location>
        <begin position="592"/>
        <end position="613"/>
    </location>
</feature>
<evidence type="ECO:0000256" key="8">
    <source>
        <dbReference type="ARBA" id="ARBA00022771"/>
    </source>
</evidence>
<dbReference type="EMBL" id="JBBCAQ010000019">
    <property type="protein sequence ID" value="KAK7595240.1"/>
    <property type="molecule type" value="Genomic_DNA"/>
</dbReference>
<dbReference type="PANTHER" id="PTHR10807:SF75">
    <property type="entry name" value="PHOSPHATIDYLINOSITOL-3-PHOSPHATE PHOSPHATASE"/>
    <property type="match status" value="1"/>
</dbReference>
<dbReference type="SMART" id="SM00064">
    <property type="entry name" value="FYVE"/>
    <property type="match status" value="1"/>
</dbReference>
<dbReference type="InterPro" id="IPR011011">
    <property type="entry name" value="Znf_FYVE_PHD"/>
</dbReference>
<dbReference type="InterPro" id="IPR017455">
    <property type="entry name" value="Znf_FYVE-rel"/>
</dbReference>
<dbReference type="GO" id="GO:0005829">
    <property type="term" value="C:cytosol"/>
    <property type="evidence" value="ECO:0007669"/>
    <property type="project" value="UniProtKB-ARBA"/>
</dbReference>
<name>A0AAN9TIG2_9HEMI</name>
<dbReference type="SUPFAM" id="SSF57903">
    <property type="entry name" value="FYVE/PHD zinc finger"/>
    <property type="match status" value="1"/>
</dbReference>
<evidence type="ECO:0000259" key="18">
    <source>
        <dbReference type="PROSITE" id="PS50178"/>
    </source>
</evidence>
<feature type="binding site" evidence="15">
    <location>
        <begin position="291"/>
        <end position="297"/>
    </location>
    <ligand>
        <name>substrate</name>
    </ligand>
</feature>
<dbReference type="AlphaFoldDB" id="A0AAN9TIG2"/>
<dbReference type="InterPro" id="IPR046978">
    <property type="entry name" value="MTMR4_FYVE"/>
</dbReference>
<dbReference type="FunFam" id="3.30.40.10:FF:000073">
    <property type="entry name" value="myotubularin-related protein 4 isoform X2"/>
    <property type="match status" value="1"/>
</dbReference>
<dbReference type="Gene3D" id="3.30.40.10">
    <property type="entry name" value="Zinc/RING finger domain, C3HC4 (zinc finger)"/>
    <property type="match status" value="1"/>
</dbReference>
<dbReference type="GO" id="GO:0046474">
    <property type="term" value="P:glycerophospholipid biosynthetic process"/>
    <property type="evidence" value="ECO:0007669"/>
    <property type="project" value="UniProtKB-ARBA"/>
</dbReference>
<keyword evidence="8 16" id="KW-0863">Zinc-finger</keyword>
<evidence type="ECO:0000259" key="19">
    <source>
        <dbReference type="PROSITE" id="PS51339"/>
    </source>
</evidence>
<dbReference type="PROSITE" id="PS00383">
    <property type="entry name" value="TYR_PHOSPHATASE_1"/>
    <property type="match status" value="1"/>
</dbReference>
<dbReference type="GO" id="GO:0061952">
    <property type="term" value="P:midbody abscission"/>
    <property type="evidence" value="ECO:0007669"/>
    <property type="project" value="UniProtKB-ARBA"/>
</dbReference>
<dbReference type="GO" id="GO:0052629">
    <property type="term" value="F:phosphatidylinositol-3,5-bisphosphate 3-phosphatase activity"/>
    <property type="evidence" value="ECO:0007669"/>
    <property type="project" value="UniProtKB-EC"/>
</dbReference>
<dbReference type="SUPFAM" id="SSF52799">
    <property type="entry name" value="(Phosphotyrosine protein) phosphatases II"/>
    <property type="match status" value="1"/>
</dbReference>
<evidence type="ECO:0000313" key="21">
    <source>
        <dbReference type="Proteomes" id="UP001367676"/>
    </source>
</evidence>
<sequence length="971" mass="109310">MTPPGTSGVEDGLHFARNCSFPTNDACVDWHRKLQKALTPPKNLDELFAFAYYVWANEEGSEEIIQSLGPNAVSRDYFPSEYSRLGFDDDSAWRVSLINSEFKLCNSYPQKLIVPKNYSDQALEVSAKFRSSKRVPAVVWRHRENGMIIARSSQPEVGWFCWRSSEDEELLRKISEACFVGRNQAKQKLLVIDARSYTTAVANRARGGGCECPEYYPHMEIKFMNLANIHYIRKSFHSLRQLCASTPEQQTNWHSTLESTKWLPNLSLIIQAATRVVTAIEKDIQPVLVHCSDGWDRTTQIVSLAELLLDPYYRTIEGFQVLCEREWLDFGHKFEDRCGIGEDTSEKCPVFLQWLDCVHNIYLQFPCAFEFSKRYLIKLAEHTYSNLFGTFLCNSNRERQINGVPSRTFSVWKYLNAPQFRNYLYDGNFDKVIWPSFHVRDLEVWRDLYIDFSFDNQYTADNNSLTIENGDHNAQQELEHVQGDLENGALNNLGNKVEPMLLSAMNSYPEMNGENGVSNGDVEMESLTPAASAPAAATIDDLLLANDMHADKTEVLMAKTEVLMAKTEGNVTTIAAANPGVKYDVKMNGTKSNYSCSSRSSSSSSSSSTDEHSYCIHDAEEDDSSVKINRKKNDANVNDANVSDYSDDEDVVAATVNGLREHVAQLAANCDDEAKLIAIDDNTIVNSTSSCHDEDCDILSNRETSENSEDCCKIVDEIEIRLNGENSVQSSVETIIDNNFSTNSELSDYKTVNIGPKLCESEALPNGRQQFTSVLLDPIDGLPLIPDDIQDRMQQISIDHKAKIAQITNELYTTRHALVNKLCNQCVHQNAVVNLPEKQVVSDDDGSVCSTEISWEAVDEKDVGQVLWVPDHAVNFCTKCNSRFWIGRRKHHCRGCGKIFCNDCSQHFMSLPQEQLFDPVRVCEVCYQVKRMSPSSCLQYSNSPKQTTCKQAAAGEETQNSNLILPPAPPI</sequence>
<feature type="compositionally biased region" description="Low complexity" evidence="17">
    <location>
        <begin position="592"/>
        <end position="608"/>
    </location>
</feature>
<dbReference type="CDD" id="cd14533">
    <property type="entry name" value="PTP-MTMR3-like"/>
    <property type="match status" value="1"/>
</dbReference>
<keyword evidence="12" id="KW-0472">Membrane</keyword>
<evidence type="ECO:0000256" key="7">
    <source>
        <dbReference type="ARBA" id="ARBA00022723"/>
    </source>
</evidence>
<dbReference type="SMART" id="SM00404">
    <property type="entry name" value="PTPc_motif"/>
    <property type="match status" value="1"/>
</dbReference>
<evidence type="ECO:0000256" key="2">
    <source>
        <dbReference type="ARBA" id="ARBA00004370"/>
    </source>
</evidence>
<evidence type="ECO:0000256" key="16">
    <source>
        <dbReference type="PROSITE-ProRule" id="PRU00091"/>
    </source>
</evidence>
<dbReference type="GO" id="GO:0008270">
    <property type="term" value="F:zinc ion binding"/>
    <property type="evidence" value="ECO:0007669"/>
    <property type="project" value="UniProtKB-KW"/>
</dbReference>
<dbReference type="GO" id="GO:0060090">
    <property type="term" value="F:molecular adaptor activity"/>
    <property type="evidence" value="ECO:0007669"/>
    <property type="project" value="UniProtKB-ARBA"/>
</dbReference>
<keyword evidence="21" id="KW-1185">Reference proteome</keyword>
<dbReference type="InterPro" id="IPR010569">
    <property type="entry name" value="Myotubularin-like_Pase_dom"/>
</dbReference>
<gene>
    <name evidence="20" type="ORF">V9T40_001673</name>
</gene>
<dbReference type="GO" id="GO:0046856">
    <property type="term" value="P:phosphatidylinositol dephosphorylation"/>
    <property type="evidence" value="ECO:0007669"/>
    <property type="project" value="UniProtKB-ARBA"/>
</dbReference>
<dbReference type="GO" id="GO:0019903">
    <property type="term" value="F:protein phosphatase binding"/>
    <property type="evidence" value="ECO:0007669"/>
    <property type="project" value="TreeGrafter"/>
</dbReference>
<keyword evidence="11" id="KW-0443">Lipid metabolism</keyword>
<evidence type="ECO:0000256" key="10">
    <source>
        <dbReference type="ARBA" id="ARBA00022833"/>
    </source>
</evidence>
<dbReference type="PROSITE" id="PS51339">
    <property type="entry name" value="PPASE_MYOTUBULARIN"/>
    <property type="match status" value="1"/>
</dbReference>
<dbReference type="Pfam" id="PF01363">
    <property type="entry name" value="FYVE"/>
    <property type="match status" value="1"/>
</dbReference>
<dbReference type="InterPro" id="IPR029021">
    <property type="entry name" value="Prot-tyrosine_phosphatase-like"/>
</dbReference>
<evidence type="ECO:0000256" key="12">
    <source>
        <dbReference type="ARBA" id="ARBA00023136"/>
    </source>
</evidence>
<comment type="similarity">
    <text evidence="4">Belongs to the lst-2 family.</text>
</comment>
<dbReference type="EC" id="3.1.3.95" evidence="5"/>
<feature type="domain" description="Myotubularin phosphatase" evidence="19">
    <location>
        <begin position="72"/>
        <end position="449"/>
    </location>
</feature>
<protein>
    <recommendedName>
        <fullName evidence="6">Lateral signaling target protein 2 homolog</fullName>
        <ecNumber evidence="5">3.1.3.95</ecNumber>
    </recommendedName>
    <alternativeName>
        <fullName evidence="13">Phosphatidylinositol-3,5-bisphosphate 3-phosphatase</fullName>
    </alternativeName>
</protein>
<evidence type="ECO:0000256" key="15">
    <source>
        <dbReference type="PIRSR" id="PIRSR630564-2"/>
    </source>
</evidence>
<dbReference type="GO" id="GO:0004721">
    <property type="term" value="F:phosphoprotein phosphatase activity"/>
    <property type="evidence" value="ECO:0007669"/>
    <property type="project" value="UniProtKB-ARBA"/>
</dbReference>
<dbReference type="InterPro" id="IPR000306">
    <property type="entry name" value="Znf_FYVE"/>
</dbReference>
<reference evidence="20 21" key="1">
    <citation type="submission" date="2024-03" db="EMBL/GenBank/DDBJ databases">
        <title>Adaptation during the transition from Ophiocordyceps entomopathogen to insect associate is accompanied by gene loss and intensified selection.</title>
        <authorList>
            <person name="Ward C.M."/>
            <person name="Onetto C.A."/>
            <person name="Borneman A.R."/>
        </authorList>
    </citation>
    <scope>NUCLEOTIDE SEQUENCE [LARGE SCALE GENOMIC DNA]</scope>
    <source>
        <strain evidence="20">AWRI1</strain>
        <tissue evidence="20">Single Adult Female</tissue>
    </source>
</reference>
<evidence type="ECO:0000256" key="1">
    <source>
        <dbReference type="ARBA" id="ARBA00003580"/>
    </source>
</evidence>
<dbReference type="GO" id="GO:0010506">
    <property type="term" value="P:regulation of autophagy"/>
    <property type="evidence" value="ECO:0007669"/>
    <property type="project" value="TreeGrafter"/>
</dbReference>
<evidence type="ECO:0000256" key="5">
    <source>
        <dbReference type="ARBA" id="ARBA00012903"/>
    </source>
</evidence>
<dbReference type="InterPro" id="IPR003595">
    <property type="entry name" value="Tyr_Pase_cat"/>
</dbReference>
<evidence type="ECO:0000256" key="14">
    <source>
        <dbReference type="PIRSR" id="PIRSR630564-1"/>
    </source>
</evidence>
<evidence type="ECO:0000256" key="11">
    <source>
        <dbReference type="ARBA" id="ARBA00023098"/>
    </source>
</evidence>
<evidence type="ECO:0000256" key="13">
    <source>
        <dbReference type="ARBA" id="ARBA00032571"/>
    </source>
</evidence>
<dbReference type="PROSITE" id="PS50178">
    <property type="entry name" value="ZF_FYVE"/>
    <property type="match status" value="1"/>
</dbReference>
<organism evidence="20 21">
    <name type="scientific">Parthenolecanium corni</name>
    <dbReference type="NCBI Taxonomy" id="536013"/>
    <lineage>
        <taxon>Eukaryota</taxon>
        <taxon>Metazoa</taxon>
        <taxon>Ecdysozoa</taxon>
        <taxon>Arthropoda</taxon>
        <taxon>Hexapoda</taxon>
        <taxon>Insecta</taxon>
        <taxon>Pterygota</taxon>
        <taxon>Neoptera</taxon>
        <taxon>Paraneoptera</taxon>
        <taxon>Hemiptera</taxon>
        <taxon>Sternorrhyncha</taxon>
        <taxon>Coccoidea</taxon>
        <taxon>Coccidae</taxon>
        <taxon>Parthenolecanium</taxon>
    </lineage>
</organism>
<feature type="active site" description="Phosphocysteine intermediate" evidence="14">
    <location>
        <position position="291"/>
    </location>
</feature>
<dbReference type="PANTHER" id="PTHR10807">
    <property type="entry name" value="MYOTUBULARIN-RELATED"/>
    <property type="match status" value="1"/>
</dbReference>
<dbReference type="GO" id="GO:0016020">
    <property type="term" value="C:membrane"/>
    <property type="evidence" value="ECO:0007669"/>
    <property type="project" value="UniProtKB-SubCell"/>
</dbReference>
<feature type="binding site" evidence="15">
    <location>
        <begin position="228"/>
        <end position="229"/>
    </location>
    <ligand>
        <name>substrate</name>
    </ligand>
</feature>
<feature type="domain" description="FYVE-type" evidence="18">
    <location>
        <begin position="871"/>
        <end position="931"/>
    </location>
</feature>
<dbReference type="Pfam" id="PF06602">
    <property type="entry name" value="Myotub-related"/>
    <property type="match status" value="1"/>
</dbReference>
<evidence type="ECO:0000313" key="20">
    <source>
        <dbReference type="EMBL" id="KAK7595240.1"/>
    </source>
</evidence>
<dbReference type="InterPro" id="IPR016130">
    <property type="entry name" value="Tyr_Pase_AS"/>
</dbReference>
<comment type="function">
    <text evidence="1">Negative regulator of epidermal growth factor receptor (EGFR) signaling.</text>
</comment>
<comment type="similarity">
    <text evidence="3">Belongs to the protein-tyrosine phosphatase family. Non-receptor class myotubularin subfamily.</text>
</comment>
<dbReference type="InterPro" id="IPR013083">
    <property type="entry name" value="Znf_RING/FYVE/PHD"/>
</dbReference>
<comment type="subcellular location">
    <subcellularLocation>
        <location evidence="2">Membrane</location>
    </subcellularLocation>
</comment>
<evidence type="ECO:0000256" key="4">
    <source>
        <dbReference type="ARBA" id="ARBA00008755"/>
    </source>
</evidence>
<dbReference type="CDD" id="cd15733">
    <property type="entry name" value="FYVE_MTMR4"/>
    <property type="match status" value="1"/>
</dbReference>
<evidence type="ECO:0000256" key="3">
    <source>
        <dbReference type="ARBA" id="ARBA00007471"/>
    </source>
</evidence>
<dbReference type="GO" id="GO:0004438">
    <property type="term" value="F:phosphatidylinositol-3-phosphate phosphatase activity"/>
    <property type="evidence" value="ECO:0007669"/>
    <property type="project" value="UniProtKB-ARBA"/>
</dbReference>
<proteinExistence type="inferred from homology"/>
<dbReference type="Proteomes" id="UP001367676">
    <property type="component" value="Unassembled WGS sequence"/>
</dbReference>
<keyword evidence="10" id="KW-0862">Zinc</keyword>
<accession>A0AAN9TIG2</accession>
<keyword evidence="7" id="KW-0479">Metal-binding</keyword>
<keyword evidence="9" id="KW-0378">Hydrolase</keyword>